<evidence type="ECO:0000256" key="3">
    <source>
        <dbReference type="ARBA" id="ARBA00022801"/>
    </source>
</evidence>
<dbReference type="PRINTS" id="PR00723">
    <property type="entry name" value="SUBTILISIN"/>
</dbReference>
<evidence type="ECO:0000313" key="8">
    <source>
        <dbReference type="EMBL" id="GLI67942.1"/>
    </source>
</evidence>
<evidence type="ECO:0000256" key="6">
    <source>
        <dbReference type="SAM" id="Phobius"/>
    </source>
</evidence>
<dbReference type="Gene3D" id="3.40.50.200">
    <property type="entry name" value="Peptidase S8/S53 domain"/>
    <property type="match status" value="1"/>
</dbReference>
<evidence type="ECO:0000256" key="4">
    <source>
        <dbReference type="ARBA" id="ARBA00022825"/>
    </source>
</evidence>
<feature type="transmembrane region" description="Helical" evidence="6">
    <location>
        <begin position="43"/>
        <end position="65"/>
    </location>
</feature>
<dbReference type="InterPro" id="IPR022398">
    <property type="entry name" value="Peptidase_S8_His-AS"/>
</dbReference>
<dbReference type="PROSITE" id="PS00137">
    <property type="entry name" value="SUBTILASE_HIS"/>
    <property type="match status" value="1"/>
</dbReference>
<keyword evidence="4 5" id="KW-0720">Serine protease</keyword>
<dbReference type="PROSITE" id="PS51892">
    <property type="entry name" value="SUBTILASE"/>
    <property type="match status" value="1"/>
</dbReference>
<organism evidence="8 9">
    <name type="scientific">Volvox africanus</name>
    <dbReference type="NCBI Taxonomy" id="51714"/>
    <lineage>
        <taxon>Eukaryota</taxon>
        <taxon>Viridiplantae</taxon>
        <taxon>Chlorophyta</taxon>
        <taxon>core chlorophytes</taxon>
        <taxon>Chlorophyceae</taxon>
        <taxon>CS clade</taxon>
        <taxon>Chlamydomonadales</taxon>
        <taxon>Volvocaceae</taxon>
        <taxon>Volvox</taxon>
    </lineage>
</organism>
<dbReference type="PANTHER" id="PTHR43399:SF4">
    <property type="entry name" value="CELL WALL-ASSOCIATED PROTEASE"/>
    <property type="match status" value="1"/>
</dbReference>
<name>A0ABQ5SF22_9CHLO</name>
<dbReference type="SUPFAM" id="SSF52743">
    <property type="entry name" value="Subtilisin-like"/>
    <property type="match status" value="1"/>
</dbReference>
<keyword evidence="3 5" id="KW-0378">Hydrolase</keyword>
<feature type="active site" description="Charge relay system" evidence="5">
    <location>
        <position position="226"/>
    </location>
</feature>
<sequence length="1403" mass="152743">MSINILFDEKDSIAPAAAPERNVPGFLEKLRLGWTKWTAKKPVTAVLICITIITCIIIVAVVPSVCIVRGCGARSGDEGVPADGNEGSSLRLLIHFDDLKKTVKSKVPPFLYDYFEELVLSYGVNVVSFKNYSALYKVQQILENQKDVLILLRDRTLYQAPPPDYFLRSSIPQQVANTVLGRRRQAASTTEPGDELSQEQWALDKVAARQAWNTSLGDGVIVAVIDTGCDLEHPDLADNLWVNPREIPGNQVDDDKNGYVDDFMGYDFAGPCPETYGPGCGRRPNATDFTGHGSHCSGIIAAVRNNRVGIAGIAPNVKIMCLKVTPNDRKFYLSNILVAIDYAIKEGAHVISCSFGPEENTHNPQTGAQRDALRNETDLYRLALNKLKDSSMLLVAAAGNEAANLDDIEYYNPCTLIRDFPDNVMCVMATDTQDKRLEVRSATRIEGSNYGPRTVSVAAPGNEILSTVINHTWANSSGSSMATPMVAGVAALVLSILGAKDANFYKGPQAKSILVESAVSIPNLGNRRIDASAAVQTALLRLTNVIRLVPLKDFNADNQWTTMEGFNLTYYYNKTIAPENIMAEDTKPVGSWCIIDGYKSNNSFLVVRANMYLPKSGRYSFQIKTDANFSNLEVYLGQAQLRNLSEVYVIQSTAGWYDFELRYKNPVKPIRILMADPGAAVNLGNATGIFFITSDAEPRNLYYAPDIALSSAWQVLTRRASGPLNASAITTSSLKIDHGFNTSTVIDDLNITSVGTILGSSANAWTSPFVGIAHTRFRPPPETAGALRFQVTCELCALYVNGLRVVDVYDPSLRTPLQPVTQNSNCITLNVRKPYVSTIHDLVLYFALNGTGTTILAVGWLPCTWNIVRQSLKPYIMNNLLWQPSSGVAGYVPGMQCDVWLSRPDINAQSWAPLIKFRLPTVLAHTAQGIRGSLPGAMLMGSDTDVYSVFNASGCSAMETAVGGNCSAAAGFVLAVRCDRGYKDIINKGFMLSDAAPAYMRCWTYVNGGFPNGTVQTLKPTEANIYLGSQRVLASPDTVSIVFPSYAPNATTMNGHYQLLVMEFPGLRLNSLAGLRNGSGKGFFIVDTVNTLLPIPLISTSTAGRHLQRRRLSTADPSFYDDLDLGLDLDLDLNKTNQLDHNLPNSQYDQQIHEGRQAVSTGNHNRDNDVNNLNQRQLDRRRRLQLDLPANSFYDPKVLGASSYTGAVTPSTRGLCGFSFAMTPAFTDQPVIGPTLKIQTVFYNFSLNAGPVLGTPCNNASAGLSDAVCSFGVTPPSSTPPHRMVQFEGFLRVPISRSAGSGTTGTMRPWVLRVTDDAAPLQTTSITVGDVTVRNGVESPNPVRAGETVVWLPGSGNTDLFLPAVVTARIRPAGTQIVFNVTLISPERTAQRVDNNFWYCNNG</sequence>
<accession>A0ABQ5SF22</accession>
<comment type="caution">
    <text evidence="8">The sequence shown here is derived from an EMBL/GenBank/DDBJ whole genome shotgun (WGS) entry which is preliminary data.</text>
</comment>
<dbReference type="InterPro" id="IPR023827">
    <property type="entry name" value="Peptidase_S8_Asp-AS"/>
</dbReference>
<feature type="active site" description="Charge relay system" evidence="5">
    <location>
        <position position="480"/>
    </location>
</feature>
<evidence type="ECO:0000256" key="5">
    <source>
        <dbReference type="PROSITE-ProRule" id="PRU01240"/>
    </source>
</evidence>
<reference evidence="8 9" key="1">
    <citation type="journal article" date="2023" name="IScience">
        <title>Expanded male sex-determining region conserved during the evolution of homothallism in the green alga Volvox.</title>
        <authorList>
            <person name="Yamamoto K."/>
            <person name="Matsuzaki R."/>
            <person name="Mahakham W."/>
            <person name="Heman W."/>
            <person name="Sekimoto H."/>
            <person name="Kawachi M."/>
            <person name="Minakuchi Y."/>
            <person name="Toyoda A."/>
            <person name="Nozaki H."/>
        </authorList>
    </citation>
    <scope>NUCLEOTIDE SEQUENCE [LARGE SCALE GENOMIC DNA]</scope>
    <source>
        <strain evidence="8 9">NIES-4468</strain>
    </source>
</reference>
<dbReference type="CDD" id="cd07473">
    <property type="entry name" value="Peptidases_S8_Subtilisin_like"/>
    <property type="match status" value="1"/>
</dbReference>
<keyword evidence="6" id="KW-1133">Transmembrane helix</keyword>
<keyword evidence="6" id="KW-0812">Transmembrane</keyword>
<dbReference type="Proteomes" id="UP001165090">
    <property type="component" value="Unassembled WGS sequence"/>
</dbReference>
<keyword evidence="9" id="KW-1185">Reference proteome</keyword>
<keyword evidence="2 5" id="KW-0645">Protease</keyword>
<dbReference type="Pfam" id="PF00082">
    <property type="entry name" value="Peptidase_S8"/>
    <property type="match status" value="1"/>
</dbReference>
<evidence type="ECO:0000256" key="2">
    <source>
        <dbReference type="ARBA" id="ARBA00022670"/>
    </source>
</evidence>
<evidence type="ECO:0000259" key="7">
    <source>
        <dbReference type="Pfam" id="PF00082"/>
    </source>
</evidence>
<feature type="active site" description="Charge relay system" evidence="5">
    <location>
        <position position="292"/>
    </location>
</feature>
<feature type="domain" description="Peptidase S8/S53" evidence="7">
    <location>
        <begin position="217"/>
        <end position="522"/>
    </location>
</feature>
<dbReference type="PANTHER" id="PTHR43399">
    <property type="entry name" value="SUBTILISIN-RELATED"/>
    <property type="match status" value="1"/>
</dbReference>
<evidence type="ECO:0000313" key="9">
    <source>
        <dbReference type="Proteomes" id="UP001165090"/>
    </source>
</evidence>
<gene>
    <name evidence="8" type="ORF">VaNZ11_012273</name>
</gene>
<dbReference type="EMBL" id="BSDZ01000079">
    <property type="protein sequence ID" value="GLI67942.1"/>
    <property type="molecule type" value="Genomic_DNA"/>
</dbReference>
<comment type="similarity">
    <text evidence="1 5">Belongs to the peptidase S8 family.</text>
</comment>
<keyword evidence="6" id="KW-0472">Membrane</keyword>
<dbReference type="InterPro" id="IPR036852">
    <property type="entry name" value="Peptidase_S8/S53_dom_sf"/>
</dbReference>
<dbReference type="InterPro" id="IPR015500">
    <property type="entry name" value="Peptidase_S8_subtilisin-rel"/>
</dbReference>
<dbReference type="InterPro" id="IPR000209">
    <property type="entry name" value="Peptidase_S8/S53_dom"/>
</dbReference>
<evidence type="ECO:0000256" key="1">
    <source>
        <dbReference type="ARBA" id="ARBA00011073"/>
    </source>
</evidence>
<dbReference type="InterPro" id="IPR051048">
    <property type="entry name" value="Peptidase_S8/S53_subtilisin"/>
</dbReference>
<dbReference type="PROSITE" id="PS00136">
    <property type="entry name" value="SUBTILASE_ASP"/>
    <property type="match status" value="1"/>
</dbReference>
<proteinExistence type="inferred from homology"/>
<dbReference type="InterPro" id="IPR034204">
    <property type="entry name" value="PfSUB1-like_cat_dom"/>
</dbReference>
<protein>
    <recommendedName>
        <fullName evidence="7">Peptidase S8/S53 domain-containing protein</fullName>
    </recommendedName>
</protein>